<dbReference type="InParanoid" id="A0A6I8NZ69"/>
<organism evidence="5 6">
    <name type="scientific">Ornithorhynchus anatinus</name>
    <name type="common">Duckbill platypus</name>
    <dbReference type="NCBI Taxonomy" id="9258"/>
    <lineage>
        <taxon>Eukaryota</taxon>
        <taxon>Metazoa</taxon>
        <taxon>Chordata</taxon>
        <taxon>Craniata</taxon>
        <taxon>Vertebrata</taxon>
        <taxon>Euteleostomi</taxon>
        <taxon>Mammalia</taxon>
        <taxon>Monotremata</taxon>
        <taxon>Ornithorhynchidae</taxon>
        <taxon>Ornithorhynchus</taxon>
    </lineage>
</organism>
<evidence type="ECO:0000313" key="5">
    <source>
        <dbReference type="Ensembl" id="ENSOANP00000046685.1"/>
    </source>
</evidence>
<dbReference type="InterPro" id="IPR029063">
    <property type="entry name" value="SAM-dependent_MTases_sf"/>
</dbReference>
<evidence type="ECO:0000256" key="3">
    <source>
        <dbReference type="ARBA" id="ARBA00022679"/>
    </source>
</evidence>
<dbReference type="Ensembl" id="ENSOANT00000073776.1">
    <property type="protein sequence ID" value="ENSOANP00000046685.1"/>
    <property type="gene ID" value="ENSOANG00000036660.1"/>
</dbReference>
<feature type="domain" description="Methyltransferase" evidence="4">
    <location>
        <begin position="82"/>
        <end position="195"/>
    </location>
</feature>
<keyword evidence="2" id="KW-0489">Methyltransferase</keyword>
<dbReference type="GeneTree" id="ENSGT00510000049875"/>
<dbReference type="CDD" id="cd02440">
    <property type="entry name" value="AdoMet_MTases"/>
    <property type="match status" value="1"/>
</dbReference>
<protein>
    <recommendedName>
        <fullName evidence="4">Methyltransferase domain-containing protein</fullName>
    </recommendedName>
</protein>
<name>A0A6I8NZ69_ORNAN</name>
<evidence type="ECO:0000259" key="4">
    <source>
        <dbReference type="Pfam" id="PF13649"/>
    </source>
</evidence>
<accession>A0A6I8NZ69</accession>
<dbReference type="OMA" id="LMQEHIQ"/>
<dbReference type="InterPro" id="IPR041698">
    <property type="entry name" value="Methyltransf_25"/>
</dbReference>
<dbReference type="GO" id="GO:0032259">
    <property type="term" value="P:methylation"/>
    <property type="evidence" value="ECO:0007669"/>
    <property type="project" value="UniProtKB-KW"/>
</dbReference>
<dbReference type="GO" id="GO:0008168">
    <property type="term" value="F:methyltransferase activity"/>
    <property type="evidence" value="ECO:0007669"/>
    <property type="project" value="UniProtKB-KW"/>
</dbReference>
<evidence type="ECO:0000256" key="2">
    <source>
        <dbReference type="ARBA" id="ARBA00022603"/>
    </source>
</evidence>
<dbReference type="PANTHER" id="PTHR12176:SF83">
    <property type="entry name" value="CITRATE SYNTHASE-LYSINE N-METHYLTRANSFERASE CSKMT, MITOCHONDRIAL"/>
    <property type="match status" value="1"/>
</dbReference>
<dbReference type="InterPro" id="IPR051419">
    <property type="entry name" value="Lys/N-term_MeTrsfase_sf"/>
</dbReference>
<dbReference type="SUPFAM" id="SSF53335">
    <property type="entry name" value="S-adenosyl-L-methionine-dependent methyltransferases"/>
    <property type="match status" value="1"/>
</dbReference>
<dbReference type="Pfam" id="PF13649">
    <property type="entry name" value="Methyltransf_25"/>
    <property type="match status" value="1"/>
</dbReference>
<dbReference type="Bgee" id="ENSOANG00000036660">
    <property type="expression patterns" value="Expressed in heart and 6 other cell types or tissues"/>
</dbReference>
<reference evidence="5" key="2">
    <citation type="submission" date="2025-08" db="UniProtKB">
        <authorList>
            <consortium name="Ensembl"/>
        </authorList>
    </citation>
    <scope>IDENTIFICATION</scope>
    <source>
        <strain evidence="5">Glennie</strain>
    </source>
</reference>
<proteinExistence type="inferred from homology"/>
<dbReference type="AlphaFoldDB" id="A0A6I8NZ69"/>
<dbReference type="FunCoup" id="A0A6I8NZ69">
    <property type="interactions" value="8"/>
</dbReference>
<sequence>QPRDRACAEAASGRSGSAQPLQRACAAAALALGEGAPPTRAPDFDWFFGFEEARGLLLPLLEEGAEPSSSSSSSSPPAPLGVLDVGCGTSGLGPGLYAHCPLPLDVLAVDVDGDAVARARRLFEAGGRRPVRAGHPASRLRFARADGRALGPACPPASRHVVVDKGTWDAVRRADGPAGAERLLAECLRVLRPRGTLVQLTDEDPDARLPCLERRAGRRPVTVHPLGPFGGVAYFAYLVRPLP</sequence>
<evidence type="ECO:0000256" key="1">
    <source>
        <dbReference type="ARBA" id="ARBA00008361"/>
    </source>
</evidence>
<keyword evidence="6" id="KW-1185">Reference proteome</keyword>
<dbReference type="PANTHER" id="PTHR12176">
    <property type="entry name" value="SAM-DEPENDENT METHYLTRANSFERASE SUPERFAMILY PROTEIN"/>
    <property type="match status" value="1"/>
</dbReference>
<comment type="similarity">
    <text evidence="1">Belongs to the methyltransferase superfamily.</text>
</comment>
<reference evidence="5 6" key="1">
    <citation type="journal article" date="2008" name="Nature">
        <title>Genome analysis of the platypus reveals unique signatures of evolution.</title>
        <authorList>
            <person name="Warren W.C."/>
            <person name="Hillier L.W."/>
            <person name="Marshall Graves J.A."/>
            <person name="Birney E."/>
            <person name="Ponting C.P."/>
            <person name="Grutzner F."/>
            <person name="Belov K."/>
            <person name="Miller W."/>
            <person name="Clarke L."/>
            <person name="Chinwalla A.T."/>
            <person name="Yang S.P."/>
            <person name="Heger A."/>
            <person name="Locke D.P."/>
            <person name="Miethke P."/>
            <person name="Waters P.D."/>
            <person name="Veyrunes F."/>
            <person name="Fulton L."/>
            <person name="Fulton B."/>
            <person name="Graves T."/>
            <person name="Wallis J."/>
            <person name="Puente X.S."/>
            <person name="Lopez-Otin C."/>
            <person name="Ordonez G.R."/>
            <person name="Eichler E.E."/>
            <person name="Chen L."/>
            <person name="Cheng Z."/>
            <person name="Deakin J.E."/>
            <person name="Alsop A."/>
            <person name="Thompson K."/>
            <person name="Kirby P."/>
            <person name="Papenfuss A.T."/>
            <person name="Wakefield M.J."/>
            <person name="Olender T."/>
            <person name="Lancet D."/>
            <person name="Huttley G.A."/>
            <person name="Smit A.F."/>
            <person name="Pask A."/>
            <person name="Temple-Smith P."/>
            <person name="Batzer M.A."/>
            <person name="Walker J.A."/>
            <person name="Konkel M.K."/>
            <person name="Harris R.S."/>
            <person name="Whittington C.M."/>
            <person name="Wong E.S."/>
            <person name="Gemmell N.J."/>
            <person name="Buschiazzo E."/>
            <person name="Vargas Jentzsch I.M."/>
            <person name="Merkel A."/>
            <person name="Schmitz J."/>
            <person name="Zemann A."/>
            <person name="Churakov G."/>
            <person name="Kriegs J.O."/>
            <person name="Brosius J."/>
            <person name="Murchison E.P."/>
            <person name="Sachidanandam R."/>
            <person name="Smith C."/>
            <person name="Hannon G.J."/>
            <person name="Tsend-Ayush E."/>
            <person name="McMillan D."/>
            <person name="Attenborough R."/>
            <person name="Rens W."/>
            <person name="Ferguson-Smith M."/>
            <person name="Lefevre C.M."/>
            <person name="Sharp J.A."/>
            <person name="Nicholas K.R."/>
            <person name="Ray D.A."/>
            <person name="Kube M."/>
            <person name="Reinhardt R."/>
            <person name="Pringle T.H."/>
            <person name="Taylor J."/>
            <person name="Jones R.C."/>
            <person name="Nixon B."/>
            <person name="Dacheux J.L."/>
            <person name="Niwa H."/>
            <person name="Sekita Y."/>
            <person name="Huang X."/>
            <person name="Stark A."/>
            <person name="Kheradpour P."/>
            <person name="Kellis M."/>
            <person name="Flicek P."/>
            <person name="Chen Y."/>
            <person name="Webber C."/>
            <person name="Hardison R."/>
            <person name="Nelson J."/>
            <person name="Hallsworth-Pepin K."/>
            <person name="Delehaunty K."/>
            <person name="Markovic C."/>
            <person name="Minx P."/>
            <person name="Feng Y."/>
            <person name="Kremitzki C."/>
            <person name="Mitreva M."/>
            <person name="Glasscock J."/>
            <person name="Wylie T."/>
            <person name="Wohldmann P."/>
            <person name="Thiru P."/>
            <person name="Nhan M.N."/>
            <person name="Pohl C.S."/>
            <person name="Smith S.M."/>
            <person name="Hou S."/>
            <person name="Nefedov M."/>
            <person name="de Jong P.J."/>
            <person name="Renfree M.B."/>
            <person name="Mardis E.R."/>
            <person name="Wilson R.K."/>
        </authorList>
    </citation>
    <scope>NUCLEOTIDE SEQUENCE [LARGE SCALE GENOMIC DNA]</scope>
    <source>
        <strain evidence="5 6">Glennie</strain>
    </source>
</reference>
<keyword evidence="3" id="KW-0808">Transferase</keyword>
<dbReference type="Proteomes" id="UP000002279">
    <property type="component" value="Chromosome 3"/>
</dbReference>
<reference evidence="5" key="3">
    <citation type="submission" date="2025-09" db="UniProtKB">
        <authorList>
            <consortium name="Ensembl"/>
        </authorList>
    </citation>
    <scope>IDENTIFICATION</scope>
    <source>
        <strain evidence="5">Glennie</strain>
    </source>
</reference>
<dbReference type="Gene3D" id="3.40.50.150">
    <property type="entry name" value="Vaccinia Virus protein VP39"/>
    <property type="match status" value="1"/>
</dbReference>
<evidence type="ECO:0000313" key="6">
    <source>
        <dbReference type="Proteomes" id="UP000002279"/>
    </source>
</evidence>